<evidence type="ECO:0000256" key="7">
    <source>
        <dbReference type="SAM" id="SignalP"/>
    </source>
</evidence>
<protein>
    <recommendedName>
        <fullName evidence="10">Importin N-terminal domain-containing protein</fullName>
    </recommendedName>
</protein>
<evidence type="ECO:0008006" key="10">
    <source>
        <dbReference type="Google" id="ProtNLM"/>
    </source>
</evidence>
<gene>
    <name evidence="8" type="ORF">BDA96_04G129800</name>
</gene>
<evidence type="ECO:0000313" key="8">
    <source>
        <dbReference type="EMBL" id="KAG0532702.1"/>
    </source>
</evidence>
<evidence type="ECO:0000256" key="2">
    <source>
        <dbReference type="ARBA" id="ARBA00022448"/>
    </source>
</evidence>
<name>A0A921R4T0_SORBI</name>
<evidence type="ECO:0000256" key="3">
    <source>
        <dbReference type="ARBA" id="ARBA00022490"/>
    </source>
</evidence>
<keyword evidence="5" id="KW-0653">Protein transport</keyword>
<dbReference type="AlphaFoldDB" id="A0A921R4T0"/>
<feature type="region of interest" description="Disordered" evidence="6">
    <location>
        <begin position="127"/>
        <end position="146"/>
    </location>
</feature>
<dbReference type="InterPro" id="IPR011989">
    <property type="entry name" value="ARM-like"/>
</dbReference>
<evidence type="ECO:0000256" key="1">
    <source>
        <dbReference type="ARBA" id="ARBA00004496"/>
    </source>
</evidence>
<keyword evidence="2" id="KW-0813">Transport</keyword>
<evidence type="ECO:0000256" key="5">
    <source>
        <dbReference type="ARBA" id="ARBA00022927"/>
    </source>
</evidence>
<reference evidence="8" key="1">
    <citation type="journal article" date="2019" name="BMC Genomics">
        <title>A new reference genome for Sorghum bicolor reveals high levels of sequence similarity between sweet and grain genotypes: implications for the genetics of sugar metabolism.</title>
        <authorList>
            <person name="Cooper E.A."/>
            <person name="Brenton Z.W."/>
            <person name="Flinn B.S."/>
            <person name="Jenkins J."/>
            <person name="Shu S."/>
            <person name="Flowers D."/>
            <person name="Luo F."/>
            <person name="Wang Y."/>
            <person name="Xia P."/>
            <person name="Barry K."/>
            <person name="Daum C."/>
            <person name="Lipzen A."/>
            <person name="Yoshinaga Y."/>
            <person name="Schmutz J."/>
            <person name="Saski C."/>
            <person name="Vermerris W."/>
            <person name="Kresovich S."/>
        </authorList>
    </citation>
    <scope>NUCLEOTIDE SEQUENCE</scope>
</reference>
<keyword evidence="7" id="KW-0732">Signal</keyword>
<dbReference type="InterPro" id="IPR040122">
    <property type="entry name" value="Importin_beta"/>
</dbReference>
<keyword evidence="4" id="KW-0677">Repeat</keyword>
<proteinExistence type="predicted"/>
<dbReference type="EMBL" id="CM027683">
    <property type="protein sequence ID" value="KAG0532702.1"/>
    <property type="molecule type" value="Genomic_DNA"/>
</dbReference>
<keyword evidence="3" id="KW-0963">Cytoplasm</keyword>
<dbReference type="Proteomes" id="UP000807115">
    <property type="component" value="Chromosome 4"/>
</dbReference>
<evidence type="ECO:0000256" key="6">
    <source>
        <dbReference type="SAM" id="MobiDB-lite"/>
    </source>
</evidence>
<sequence length="146" mass="15819">MQVASLSALLRWWVVLILKKQWSIGNRTSGLDRLAIAIGGNTIVPIASELLPQYLSAPEWQKHHAALITLAQIAEGCAKSPASLPCAASLPRAPPLSCAPPSTLEQEAGQEVRRRGWCRRRRKAIAASPAARRVGASGWRSTSHRD</sequence>
<feature type="signal peptide" evidence="7">
    <location>
        <begin position="1"/>
        <end position="25"/>
    </location>
</feature>
<comment type="caution">
    <text evidence="8">The sequence shown here is derived from an EMBL/GenBank/DDBJ whole genome shotgun (WGS) entry which is preliminary data.</text>
</comment>
<dbReference type="GO" id="GO:0005737">
    <property type="term" value="C:cytoplasm"/>
    <property type="evidence" value="ECO:0007669"/>
    <property type="project" value="UniProtKB-SubCell"/>
</dbReference>
<evidence type="ECO:0000313" key="9">
    <source>
        <dbReference type="Proteomes" id="UP000807115"/>
    </source>
</evidence>
<dbReference type="Gene3D" id="1.25.10.10">
    <property type="entry name" value="Leucine-rich Repeat Variant"/>
    <property type="match status" value="1"/>
</dbReference>
<dbReference type="GO" id="GO:0006606">
    <property type="term" value="P:protein import into nucleus"/>
    <property type="evidence" value="ECO:0007669"/>
    <property type="project" value="InterPro"/>
</dbReference>
<reference evidence="8" key="2">
    <citation type="submission" date="2020-10" db="EMBL/GenBank/DDBJ databases">
        <authorList>
            <person name="Cooper E.A."/>
            <person name="Brenton Z.W."/>
            <person name="Flinn B.S."/>
            <person name="Jenkins J."/>
            <person name="Shu S."/>
            <person name="Flowers D."/>
            <person name="Luo F."/>
            <person name="Wang Y."/>
            <person name="Xia P."/>
            <person name="Barry K."/>
            <person name="Daum C."/>
            <person name="Lipzen A."/>
            <person name="Yoshinaga Y."/>
            <person name="Schmutz J."/>
            <person name="Saski C."/>
            <person name="Vermerris W."/>
            <person name="Kresovich S."/>
        </authorList>
    </citation>
    <scope>NUCLEOTIDE SEQUENCE</scope>
</reference>
<organism evidence="8 9">
    <name type="scientific">Sorghum bicolor</name>
    <name type="common">Sorghum</name>
    <name type="synonym">Sorghum vulgare</name>
    <dbReference type="NCBI Taxonomy" id="4558"/>
    <lineage>
        <taxon>Eukaryota</taxon>
        <taxon>Viridiplantae</taxon>
        <taxon>Streptophyta</taxon>
        <taxon>Embryophyta</taxon>
        <taxon>Tracheophyta</taxon>
        <taxon>Spermatophyta</taxon>
        <taxon>Magnoliopsida</taxon>
        <taxon>Liliopsida</taxon>
        <taxon>Poales</taxon>
        <taxon>Poaceae</taxon>
        <taxon>PACMAD clade</taxon>
        <taxon>Panicoideae</taxon>
        <taxon>Andropogonodae</taxon>
        <taxon>Andropogoneae</taxon>
        <taxon>Sorghinae</taxon>
        <taxon>Sorghum</taxon>
    </lineage>
</organism>
<feature type="chain" id="PRO_5037115555" description="Importin N-terminal domain-containing protein" evidence="7">
    <location>
        <begin position="26"/>
        <end position="146"/>
    </location>
</feature>
<comment type="subcellular location">
    <subcellularLocation>
        <location evidence="1">Cytoplasm</location>
    </subcellularLocation>
</comment>
<evidence type="ECO:0000256" key="4">
    <source>
        <dbReference type="ARBA" id="ARBA00022737"/>
    </source>
</evidence>
<accession>A0A921R4T0</accession>
<dbReference type="PANTHER" id="PTHR10527">
    <property type="entry name" value="IMPORTIN BETA"/>
    <property type="match status" value="1"/>
</dbReference>